<evidence type="ECO:0000313" key="3">
    <source>
        <dbReference type="Proteomes" id="UP000050424"/>
    </source>
</evidence>
<dbReference type="Proteomes" id="UP000050424">
    <property type="component" value="Unassembled WGS sequence"/>
</dbReference>
<proteinExistence type="predicted"/>
<keyword evidence="3" id="KW-1185">Reference proteome</keyword>
<name>A0A0P7APC8_9HYPO</name>
<dbReference type="EMBL" id="LKCW01000442">
    <property type="protein sequence ID" value="KPM33971.1"/>
    <property type="molecule type" value="Genomic_DNA"/>
</dbReference>
<sequence>PSAAEEDDSLALAVEPNFPSAEEDDSLAPAVEPTSTSNDNPVPPTPSAAEEDDSLASAVEPNFPSAESLAPSRPSSPASPYTQVRFEKTVSHSPQHTHSRRESSLGTEQYPIDLTASGGSSHTLPRKRKQSAMSLSRSKRMKDDDEHPSFQIEYLEVLPFEDSASFSLSWNRRKGKWVVQGSKTLMDVDTLLGGKYEFLCIKGRRLGWDETKLYFNEDERQWEGLDSLKEWKIKVDSASVEMAIAIAEPPSNPSTTEE</sequence>
<gene>
    <name evidence="2" type="ORF">AK830_g12601</name>
</gene>
<dbReference type="AlphaFoldDB" id="A0A0P7APC8"/>
<evidence type="ECO:0000313" key="2">
    <source>
        <dbReference type="EMBL" id="KPM33971.1"/>
    </source>
</evidence>
<organism evidence="2 3">
    <name type="scientific">Neonectria ditissima</name>
    <dbReference type="NCBI Taxonomy" id="78410"/>
    <lineage>
        <taxon>Eukaryota</taxon>
        <taxon>Fungi</taxon>
        <taxon>Dikarya</taxon>
        <taxon>Ascomycota</taxon>
        <taxon>Pezizomycotina</taxon>
        <taxon>Sordariomycetes</taxon>
        <taxon>Hypocreomycetidae</taxon>
        <taxon>Hypocreales</taxon>
        <taxon>Nectriaceae</taxon>
        <taxon>Neonectria</taxon>
    </lineage>
</organism>
<feature type="region of interest" description="Disordered" evidence="1">
    <location>
        <begin position="1"/>
        <end position="144"/>
    </location>
</feature>
<protein>
    <submittedName>
        <fullName evidence="2">Uncharacterized protein</fullName>
    </submittedName>
</protein>
<feature type="non-terminal residue" evidence="2">
    <location>
        <position position="1"/>
    </location>
</feature>
<dbReference type="STRING" id="78410.A0A0P7APC8"/>
<feature type="compositionally biased region" description="Low complexity" evidence="1">
    <location>
        <begin position="64"/>
        <end position="80"/>
    </location>
</feature>
<reference evidence="2 3" key="1">
    <citation type="submission" date="2015-09" db="EMBL/GenBank/DDBJ databases">
        <title>Draft genome of a European isolate of the apple canker pathogen Neonectria ditissima.</title>
        <authorList>
            <person name="Gomez-Cortecero A."/>
            <person name="Harrison R.J."/>
            <person name="Armitage A.D."/>
        </authorList>
    </citation>
    <scope>NUCLEOTIDE SEQUENCE [LARGE SCALE GENOMIC DNA]</scope>
    <source>
        <strain evidence="2 3">R09/05</strain>
    </source>
</reference>
<accession>A0A0P7APC8</accession>
<comment type="caution">
    <text evidence="2">The sequence shown here is derived from an EMBL/GenBank/DDBJ whole genome shotgun (WGS) entry which is preliminary data.</text>
</comment>
<evidence type="ECO:0000256" key="1">
    <source>
        <dbReference type="SAM" id="MobiDB-lite"/>
    </source>
</evidence>
<dbReference type="OrthoDB" id="10404753at2759"/>